<organism evidence="2 3">
    <name type="scientific">Paeniglutamicibacter sulfureus</name>
    <dbReference type="NCBI Taxonomy" id="43666"/>
    <lineage>
        <taxon>Bacteria</taxon>
        <taxon>Bacillati</taxon>
        <taxon>Actinomycetota</taxon>
        <taxon>Actinomycetes</taxon>
        <taxon>Micrococcales</taxon>
        <taxon>Micrococcaceae</taxon>
        <taxon>Paeniglutamicibacter</taxon>
    </lineage>
</organism>
<evidence type="ECO:0000313" key="3">
    <source>
        <dbReference type="Proteomes" id="UP001183817"/>
    </source>
</evidence>
<dbReference type="EMBL" id="JAVDYI010000001">
    <property type="protein sequence ID" value="MDR7359664.1"/>
    <property type="molecule type" value="Genomic_DNA"/>
</dbReference>
<dbReference type="Proteomes" id="UP001183817">
    <property type="component" value="Unassembled WGS sequence"/>
</dbReference>
<keyword evidence="3" id="KW-1185">Reference proteome</keyword>
<keyword evidence="2" id="KW-0689">Ribosomal protein</keyword>
<reference evidence="2 3" key="1">
    <citation type="submission" date="2023-07" db="EMBL/GenBank/DDBJ databases">
        <title>Sequencing the genomes of 1000 actinobacteria strains.</title>
        <authorList>
            <person name="Klenk H.-P."/>
        </authorList>
    </citation>
    <scope>NUCLEOTIDE SEQUENCE [LARGE SCALE GENOMIC DNA]</scope>
    <source>
        <strain evidence="2 3">DSM 20167</strain>
    </source>
</reference>
<protein>
    <submittedName>
        <fullName evidence="2">Ribosomal protein L9</fullName>
    </submittedName>
</protein>
<proteinExistence type="predicted"/>
<dbReference type="InterPro" id="IPR025323">
    <property type="entry name" value="DUF4229"/>
</dbReference>
<accession>A0ABU2BM01</accession>
<dbReference type="Pfam" id="PF14012">
    <property type="entry name" value="DUF4229"/>
    <property type="match status" value="1"/>
</dbReference>
<evidence type="ECO:0000313" key="2">
    <source>
        <dbReference type="EMBL" id="MDR7359664.1"/>
    </source>
</evidence>
<sequence length="64" mass="7161">MWPIFTAGLVALVIAFALSYLFLNNLRVAANADVQKMFNSKGPKKSRQDLDDEAAEDRFLDGEQ</sequence>
<keyword evidence="2" id="KW-0687">Ribonucleoprotein</keyword>
<evidence type="ECO:0000256" key="1">
    <source>
        <dbReference type="SAM" id="MobiDB-lite"/>
    </source>
</evidence>
<gene>
    <name evidence="2" type="ORF">J2S64_003355</name>
</gene>
<comment type="caution">
    <text evidence="2">The sequence shown here is derived from an EMBL/GenBank/DDBJ whole genome shotgun (WGS) entry which is preliminary data.</text>
</comment>
<name>A0ABU2BM01_9MICC</name>
<dbReference type="GO" id="GO:0005840">
    <property type="term" value="C:ribosome"/>
    <property type="evidence" value="ECO:0007669"/>
    <property type="project" value="UniProtKB-KW"/>
</dbReference>
<feature type="region of interest" description="Disordered" evidence="1">
    <location>
        <begin position="39"/>
        <end position="64"/>
    </location>
</feature>